<proteinExistence type="predicted"/>
<sequence>MRERIVRYKFKPCNVEKLKKGKNSLCTSTHGRGFLGIDIVLQPPSLKAMFSWDRDSDPTFGVVFRERAYRSQRKTEKAIEVLDIMCEYFRMRNKEEKINKNEKIGKRRMLDFCFFHSLDPEPLPWFDPQVNALVSFEGFWHRYINYIDEKQRRENQQKREDW</sequence>
<protein>
    <submittedName>
        <fullName evidence="2">Uncharacterized protein</fullName>
    </submittedName>
</protein>
<reference evidence="2" key="1">
    <citation type="submission" date="2022-11" db="UniProtKB">
        <authorList>
            <consortium name="WormBaseParasite"/>
        </authorList>
    </citation>
    <scope>IDENTIFICATION</scope>
</reference>
<dbReference type="AlphaFoldDB" id="A0A914MDU8"/>
<organism evidence="1 2">
    <name type="scientific">Meloidogyne incognita</name>
    <name type="common">Southern root-knot nematode worm</name>
    <name type="synonym">Oxyuris incognita</name>
    <dbReference type="NCBI Taxonomy" id="6306"/>
    <lineage>
        <taxon>Eukaryota</taxon>
        <taxon>Metazoa</taxon>
        <taxon>Ecdysozoa</taxon>
        <taxon>Nematoda</taxon>
        <taxon>Chromadorea</taxon>
        <taxon>Rhabditida</taxon>
        <taxon>Tylenchina</taxon>
        <taxon>Tylenchomorpha</taxon>
        <taxon>Tylenchoidea</taxon>
        <taxon>Meloidogynidae</taxon>
        <taxon>Meloidogyninae</taxon>
        <taxon>Meloidogyne</taxon>
        <taxon>Meloidogyne incognita group</taxon>
    </lineage>
</organism>
<evidence type="ECO:0000313" key="2">
    <source>
        <dbReference type="WBParaSite" id="Minc3s01707g25768"/>
    </source>
</evidence>
<dbReference type="WBParaSite" id="Minc3s01707g25768">
    <property type="protein sequence ID" value="Minc3s01707g25768"/>
    <property type="gene ID" value="Minc3s01707g25768"/>
</dbReference>
<evidence type="ECO:0000313" key="1">
    <source>
        <dbReference type="Proteomes" id="UP000887563"/>
    </source>
</evidence>
<accession>A0A914MDU8</accession>
<name>A0A914MDU8_MELIC</name>
<keyword evidence="1" id="KW-1185">Reference proteome</keyword>
<dbReference type="Proteomes" id="UP000887563">
    <property type="component" value="Unplaced"/>
</dbReference>